<dbReference type="Gene3D" id="1.10.260.40">
    <property type="entry name" value="lambda repressor-like DNA-binding domains"/>
    <property type="match status" value="1"/>
</dbReference>
<dbReference type="Gene3D" id="3.40.50.2300">
    <property type="match status" value="2"/>
</dbReference>
<keyword evidence="7" id="KW-1185">Reference proteome</keyword>
<dbReference type="InterPro" id="IPR046335">
    <property type="entry name" value="LacI/GalR-like_sensor"/>
</dbReference>
<dbReference type="SUPFAM" id="SSF47413">
    <property type="entry name" value="lambda repressor-like DNA-binding domains"/>
    <property type="match status" value="1"/>
</dbReference>
<dbReference type="GO" id="GO:0000976">
    <property type="term" value="F:transcription cis-regulatory region binding"/>
    <property type="evidence" value="ECO:0007669"/>
    <property type="project" value="TreeGrafter"/>
</dbReference>
<keyword evidence="2" id="KW-0805">Transcription regulation</keyword>
<reference evidence="6" key="1">
    <citation type="submission" date="2021-01" db="EMBL/GenBank/DDBJ databases">
        <title>Whole genome shotgun sequence of Planotetraspora silvatica NBRC 100141.</title>
        <authorList>
            <person name="Komaki H."/>
            <person name="Tamura T."/>
        </authorList>
    </citation>
    <scope>NUCLEOTIDE SEQUENCE</scope>
    <source>
        <strain evidence="6">NBRC 100141</strain>
    </source>
</reference>
<dbReference type="Proteomes" id="UP000644610">
    <property type="component" value="Unassembled WGS sequence"/>
</dbReference>
<dbReference type="CDD" id="cd01392">
    <property type="entry name" value="HTH_LacI"/>
    <property type="match status" value="1"/>
</dbReference>
<dbReference type="SMART" id="SM00354">
    <property type="entry name" value="HTH_LACI"/>
    <property type="match status" value="1"/>
</dbReference>
<evidence type="ECO:0000256" key="3">
    <source>
        <dbReference type="ARBA" id="ARBA00023125"/>
    </source>
</evidence>
<dbReference type="AlphaFoldDB" id="A0A8J3UV95"/>
<evidence type="ECO:0000256" key="2">
    <source>
        <dbReference type="ARBA" id="ARBA00023015"/>
    </source>
</evidence>
<dbReference type="PROSITE" id="PS50932">
    <property type="entry name" value="HTH_LACI_2"/>
    <property type="match status" value="1"/>
</dbReference>
<dbReference type="InterPro" id="IPR010982">
    <property type="entry name" value="Lambda_DNA-bd_dom_sf"/>
</dbReference>
<accession>A0A8J3UV95</accession>
<evidence type="ECO:0000256" key="1">
    <source>
        <dbReference type="ARBA" id="ARBA00022491"/>
    </source>
</evidence>
<dbReference type="Pfam" id="PF00356">
    <property type="entry name" value="LacI"/>
    <property type="match status" value="1"/>
</dbReference>
<organism evidence="6 7">
    <name type="scientific">Planotetraspora silvatica</name>
    <dbReference type="NCBI Taxonomy" id="234614"/>
    <lineage>
        <taxon>Bacteria</taxon>
        <taxon>Bacillati</taxon>
        <taxon>Actinomycetota</taxon>
        <taxon>Actinomycetes</taxon>
        <taxon>Streptosporangiales</taxon>
        <taxon>Streptosporangiaceae</taxon>
        <taxon>Planotetraspora</taxon>
    </lineage>
</organism>
<evidence type="ECO:0000259" key="5">
    <source>
        <dbReference type="PROSITE" id="PS50932"/>
    </source>
</evidence>
<dbReference type="EMBL" id="BOOQ01000052">
    <property type="protein sequence ID" value="GII50487.1"/>
    <property type="molecule type" value="Genomic_DNA"/>
</dbReference>
<dbReference type="PANTHER" id="PTHR30146">
    <property type="entry name" value="LACI-RELATED TRANSCRIPTIONAL REPRESSOR"/>
    <property type="match status" value="1"/>
</dbReference>
<evidence type="ECO:0000256" key="4">
    <source>
        <dbReference type="ARBA" id="ARBA00023163"/>
    </source>
</evidence>
<keyword evidence="3" id="KW-0238">DNA-binding</keyword>
<sequence length="333" mass="34839">MSVARPTMEDVAARAGVSRALVSIVFRGAVGASEGTRERVFAAAADLGYQPDRRASRLGRTRTRMLGVVFGVGHAFHGDLIDSLYAAAAVSDYEVVLSGVTPRRSEEEAVRALLAERCEGIVLVGSALPSPALSELAGRLPAVSVLRDVRVEGVDVVRTDDAEGLRQAVTHLHGLGHRRIVHADGGRAPGAAQRRRGYRSAARRLGLPSMPLLPGGLTEEDGARAAGALLRLPPGEGPTAVTAFNDRCALGFLDAVRRAGLMVPEQLSVVGFDDIRAASYAHIALTTIRQDADALGRLAIERVASRLDGGEPPGSPVVVAPALVVRATTGAPR</sequence>
<dbReference type="GO" id="GO:0003700">
    <property type="term" value="F:DNA-binding transcription factor activity"/>
    <property type="evidence" value="ECO:0007669"/>
    <property type="project" value="TreeGrafter"/>
</dbReference>
<evidence type="ECO:0000313" key="6">
    <source>
        <dbReference type="EMBL" id="GII50487.1"/>
    </source>
</evidence>
<gene>
    <name evidence="6" type="ORF">Psi02_69110</name>
</gene>
<dbReference type="RefSeq" id="WP_203979985.1">
    <property type="nucleotide sequence ID" value="NZ_BAAAKY010000048.1"/>
</dbReference>
<keyword evidence="1" id="KW-0678">Repressor</keyword>
<protein>
    <submittedName>
        <fullName evidence="6">LacI family transcriptional regulator</fullName>
    </submittedName>
</protein>
<dbReference type="Pfam" id="PF13377">
    <property type="entry name" value="Peripla_BP_3"/>
    <property type="match status" value="1"/>
</dbReference>
<dbReference type="SUPFAM" id="SSF53822">
    <property type="entry name" value="Periplasmic binding protein-like I"/>
    <property type="match status" value="1"/>
</dbReference>
<dbReference type="PANTHER" id="PTHR30146:SF148">
    <property type="entry name" value="HTH-TYPE TRANSCRIPTIONAL REPRESSOR PURR-RELATED"/>
    <property type="match status" value="1"/>
</dbReference>
<keyword evidence="4" id="KW-0804">Transcription</keyword>
<dbReference type="InterPro" id="IPR000843">
    <property type="entry name" value="HTH_LacI"/>
</dbReference>
<proteinExistence type="predicted"/>
<evidence type="ECO:0000313" key="7">
    <source>
        <dbReference type="Proteomes" id="UP000644610"/>
    </source>
</evidence>
<name>A0A8J3UV95_9ACTN</name>
<comment type="caution">
    <text evidence="6">The sequence shown here is derived from an EMBL/GenBank/DDBJ whole genome shotgun (WGS) entry which is preliminary data.</text>
</comment>
<dbReference type="InterPro" id="IPR028082">
    <property type="entry name" value="Peripla_BP_I"/>
</dbReference>
<feature type="domain" description="HTH lacI-type" evidence="5">
    <location>
        <begin position="6"/>
        <end position="60"/>
    </location>
</feature>
<dbReference type="CDD" id="cd06267">
    <property type="entry name" value="PBP1_LacI_sugar_binding-like"/>
    <property type="match status" value="1"/>
</dbReference>